<dbReference type="RefSeq" id="WP_306104808.1">
    <property type="nucleotide sequence ID" value="NZ_CP120983.1"/>
</dbReference>
<accession>A0ABY9JNE0</accession>
<dbReference type="PANTHER" id="PTHR38045">
    <property type="entry name" value="CHROMOSOME 1, WHOLE GENOME SHOTGUN SEQUENCE"/>
    <property type="match status" value="1"/>
</dbReference>
<gene>
    <name evidence="3" type="ORF">P8A20_32875</name>
</gene>
<dbReference type="Pfam" id="PF07940">
    <property type="entry name" value="Hepar_II_III_C"/>
    <property type="match status" value="1"/>
</dbReference>
<feature type="domain" description="Heparinase II/III-like C-terminal" evidence="2">
    <location>
        <begin position="322"/>
        <end position="493"/>
    </location>
</feature>
<dbReference type="PANTHER" id="PTHR38045:SF1">
    <property type="entry name" value="HEPARINASE II_III-LIKE PROTEIN"/>
    <property type="match status" value="1"/>
</dbReference>
<keyword evidence="4" id="KW-1185">Reference proteome</keyword>
<organism evidence="3 4">
    <name type="scientific">Streptomyces glycanivorans</name>
    <dbReference type="NCBI Taxonomy" id="3033808"/>
    <lineage>
        <taxon>Bacteria</taxon>
        <taxon>Bacillati</taxon>
        <taxon>Actinomycetota</taxon>
        <taxon>Actinomycetes</taxon>
        <taxon>Kitasatosporales</taxon>
        <taxon>Streptomycetaceae</taxon>
        <taxon>Streptomyces</taxon>
    </lineage>
</organism>
<dbReference type="SUPFAM" id="SSF48230">
    <property type="entry name" value="Chondroitin AC/alginate lyase"/>
    <property type="match status" value="1"/>
</dbReference>
<proteinExistence type="predicted"/>
<protein>
    <submittedName>
        <fullName evidence="3">Heparinase II/III family protein</fullName>
    </submittedName>
</protein>
<reference evidence="3 4" key="1">
    <citation type="submission" date="2023-03" db="EMBL/GenBank/DDBJ databases">
        <title>Isolation and description of six Streptomyces strains from soil environments, able to metabolize different microbial glucans.</title>
        <authorList>
            <person name="Widen T."/>
            <person name="Larsbrink J."/>
        </authorList>
    </citation>
    <scope>NUCLEOTIDE SEQUENCE [LARGE SCALE GENOMIC DNA]</scope>
    <source>
        <strain evidence="3 4">Alt3</strain>
    </source>
</reference>
<dbReference type="InterPro" id="IPR012480">
    <property type="entry name" value="Hepar_II_III_C"/>
</dbReference>
<dbReference type="EMBL" id="CP120983">
    <property type="protein sequence ID" value="WLQ68068.1"/>
    <property type="molecule type" value="Genomic_DNA"/>
</dbReference>
<dbReference type="Gene3D" id="1.50.10.100">
    <property type="entry name" value="Chondroitin AC/alginate lyase"/>
    <property type="match status" value="1"/>
</dbReference>
<evidence type="ECO:0000313" key="4">
    <source>
        <dbReference type="Proteomes" id="UP001224433"/>
    </source>
</evidence>
<comment type="subcellular location">
    <subcellularLocation>
        <location evidence="1">Cell envelope</location>
    </subcellularLocation>
</comment>
<dbReference type="Gene3D" id="2.70.98.70">
    <property type="match status" value="1"/>
</dbReference>
<evidence type="ECO:0000313" key="3">
    <source>
        <dbReference type="EMBL" id="WLQ68068.1"/>
    </source>
</evidence>
<dbReference type="InterPro" id="IPR008929">
    <property type="entry name" value="Chondroitin_lyas"/>
</dbReference>
<sequence>MPDLPFSAYRRFDDDGDRLAYEELYFRRRALVTTLAAEALLDPEAGLGPLQDALWSVCDEYTWALPAHEMHATRLDRGMDQCLDLFAALTAQMLAETVQVCGDRLHPRVAARVRDQVDHRVLSLLADDERPLLWESWAHNWAAVCGGCAGLAALALWEPGPRLTRVVDRCRRAQLTYLSGFGDDGGCAEGVDYWVFGFAHFVYFAEGLREFTGEDLLTHPKVPAIARFPGAVHLGGGLFPAFSDAAERPRVPAGLAGQLARRLGVRVPAEAVEATDGAADLPRDWADLSRTLRWGAPAPGPAPEPEPPTAYLPDLAWLVDRGQGVAFAAKGAHNAEPHNHNDLGQFVLAAGGEVLLADLGAGEYRKGYFDEATRYAFLHASSRAHSVPRVDGREQSPGSARAAEVLKLDVHAHGADLTLDLTSAYEVNGLTALRRAFSWHRDTGELLLVDEVEADRPLSLEEVFVSRLRPGLSSDGVVWTGTAARARLRLPDGCVAQIETVHTTDHDGAPDTVHLLRLGFDAVHQRARLPFRFTVGSAGGEEGPPGPGHPG</sequence>
<evidence type="ECO:0000256" key="1">
    <source>
        <dbReference type="ARBA" id="ARBA00004196"/>
    </source>
</evidence>
<evidence type="ECO:0000259" key="2">
    <source>
        <dbReference type="Pfam" id="PF07940"/>
    </source>
</evidence>
<name>A0ABY9JNE0_9ACTN</name>
<dbReference type="Proteomes" id="UP001224433">
    <property type="component" value="Chromosome"/>
</dbReference>